<dbReference type="RefSeq" id="WP_106533647.1">
    <property type="nucleotide sequence ID" value="NZ_PYAT01000007.1"/>
</dbReference>
<dbReference type="Pfam" id="PF13564">
    <property type="entry name" value="DoxX_2"/>
    <property type="match status" value="1"/>
</dbReference>
<comment type="subcellular location">
    <subcellularLocation>
        <location evidence="1">Membrane</location>
        <topology evidence="1">Multi-pass membrane protein</topology>
    </subcellularLocation>
</comment>
<evidence type="ECO:0000256" key="3">
    <source>
        <dbReference type="ARBA" id="ARBA00022989"/>
    </source>
</evidence>
<evidence type="ECO:0000256" key="4">
    <source>
        <dbReference type="ARBA" id="ARBA00023136"/>
    </source>
</evidence>
<sequence>MLSTILQVLLGLGFMMFGFMKFGSAQMIEGFKHYGYSAGFRIFTGVTELAAAVLLIAGIWNDTLAALGGLIIVGTMIGAILTHIKIKDTVKNMMMPIILLFLGFAVLLLNFGALSV</sequence>
<keyword evidence="7" id="KW-1185">Reference proteome</keyword>
<keyword evidence="4 5" id="KW-0472">Membrane</keyword>
<evidence type="ECO:0000256" key="2">
    <source>
        <dbReference type="ARBA" id="ARBA00022692"/>
    </source>
</evidence>
<feature type="transmembrane region" description="Helical" evidence="5">
    <location>
        <begin position="6"/>
        <end position="28"/>
    </location>
</feature>
<reference evidence="6 7" key="1">
    <citation type="submission" date="2018-03" db="EMBL/GenBank/DDBJ databases">
        <title>Genomic Encyclopedia of Type Strains, Phase III (KMG-III): the genomes of soil and plant-associated and newly described type strains.</title>
        <authorList>
            <person name="Whitman W."/>
        </authorList>
    </citation>
    <scope>NUCLEOTIDE SEQUENCE [LARGE SCALE GENOMIC DNA]</scope>
    <source>
        <strain evidence="6 7">CGMCC 1.12259</strain>
    </source>
</reference>
<organism evidence="6 7">
    <name type="scientific">Planomicrobium soli</name>
    <dbReference type="NCBI Taxonomy" id="1176648"/>
    <lineage>
        <taxon>Bacteria</taxon>
        <taxon>Bacillati</taxon>
        <taxon>Bacillota</taxon>
        <taxon>Bacilli</taxon>
        <taxon>Bacillales</taxon>
        <taxon>Caryophanaceae</taxon>
        <taxon>Planomicrobium</taxon>
    </lineage>
</organism>
<dbReference type="InterPro" id="IPR032808">
    <property type="entry name" value="DoxX"/>
</dbReference>
<proteinExistence type="predicted"/>
<feature type="transmembrane region" description="Helical" evidence="5">
    <location>
        <begin position="96"/>
        <end position="114"/>
    </location>
</feature>
<evidence type="ECO:0000256" key="5">
    <source>
        <dbReference type="SAM" id="Phobius"/>
    </source>
</evidence>
<gene>
    <name evidence="6" type="ORF">B0H99_107101</name>
</gene>
<name>A0A2P8GQN5_9BACL</name>
<dbReference type="EMBL" id="PYAT01000007">
    <property type="protein sequence ID" value="PSL36280.1"/>
    <property type="molecule type" value="Genomic_DNA"/>
</dbReference>
<protein>
    <submittedName>
        <fullName evidence="6">DoxX-like protein</fullName>
    </submittedName>
</protein>
<keyword evidence="3 5" id="KW-1133">Transmembrane helix</keyword>
<dbReference type="GO" id="GO:0016020">
    <property type="term" value="C:membrane"/>
    <property type="evidence" value="ECO:0007669"/>
    <property type="project" value="UniProtKB-SubCell"/>
</dbReference>
<evidence type="ECO:0000313" key="6">
    <source>
        <dbReference type="EMBL" id="PSL36280.1"/>
    </source>
</evidence>
<dbReference type="AlphaFoldDB" id="A0A2P8GQN5"/>
<evidence type="ECO:0000313" key="7">
    <source>
        <dbReference type="Proteomes" id="UP000242682"/>
    </source>
</evidence>
<dbReference type="OrthoDB" id="2454358at2"/>
<evidence type="ECO:0000256" key="1">
    <source>
        <dbReference type="ARBA" id="ARBA00004141"/>
    </source>
</evidence>
<dbReference type="Proteomes" id="UP000242682">
    <property type="component" value="Unassembled WGS sequence"/>
</dbReference>
<keyword evidence="2 5" id="KW-0812">Transmembrane</keyword>
<feature type="transmembrane region" description="Helical" evidence="5">
    <location>
        <begin position="66"/>
        <end position="84"/>
    </location>
</feature>
<accession>A0A2P8GQN5</accession>
<feature type="transmembrane region" description="Helical" evidence="5">
    <location>
        <begin position="40"/>
        <end position="60"/>
    </location>
</feature>
<comment type="caution">
    <text evidence="6">The sequence shown here is derived from an EMBL/GenBank/DDBJ whole genome shotgun (WGS) entry which is preliminary data.</text>
</comment>